<dbReference type="InterPro" id="IPR014721">
    <property type="entry name" value="Ribsml_uS5_D2-typ_fold_subgr"/>
</dbReference>
<dbReference type="GO" id="GO:0004252">
    <property type="term" value="F:serine-type endopeptidase activity"/>
    <property type="evidence" value="ECO:0007669"/>
    <property type="project" value="InterPro"/>
</dbReference>
<dbReference type="Pfam" id="PF13180">
    <property type="entry name" value="PDZ_2"/>
    <property type="match status" value="1"/>
</dbReference>
<dbReference type="GO" id="GO:0030163">
    <property type="term" value="P:protein catabolic process"/>
    <property type="evidence" value="ECO:0007669"/>
    <property type="project" value="InterPro"/>
</dbReference>
<dbReference type="SUPFAM" id="SSF54211">
    <property type="entry name" value="Ribosomal protein S5 domain 2-like"/>
    <property type="match status" value="1"/>
</dbReference>
<proteinExistence type="predicted"/>
<dbReference type="GO" id="GO:0005524">
    <property type="term" value="F:ATP binding"/>
    <property type="evidence" value="ECO:0007669"/>
    <property type="project" value="InterPro"/>
</dbReference>
<dbReference type="PANTHER" id="PTHR10046">
    <property type="entry name" value="ATP DEPENDENT LON PROTEASE FAMILY MEMBER"/>
    <property type="match status" value="1"/>
</dbReference>
<feature type="domain" description="PDZ" evidence="1">
    <location>
        <begin position="120"/>
        <end position="202"/>
    </location>
</feature>
<sequence length="345" mass="36433">MPITPLVNKIHTPSKVILLALFVAAFLAPLPYVLIAPSTPDDVLGKLITIENVPTFQDRAKDKNLKSRLFITSVLVTNPNSYISGGEILLNWISGDTAVLPHDSIFPPQKTEAEVTAENTADMKNSQHDATAASLNYLGYNLKSVVEITDVKSESDAFKKLQKGDQIIAVDGIAITKTTDIRDVLKNKKVGDLAAIKIARDNLTLQIKLMANSAGAPVVGIFVTNSYDFPISIKFNLERTGGPSGGLIFSLGIIEKLTPEDLIHGRKIAGTGTIDAAGNVGPIGGINEKLIGAAKAGATIFLAPAANCVDLTHIPKGLLVIPVETLKAAVSALKSENPATISGCK</sequence>
<dbReference type="GO" id="GO:0006508">
    <property type="term" value="P:proteolysis"/>
    <property type="evidence" value="ECO:0007669"/>
    <property type="project" value="InterPro"/>
</dbReference>
<dbReference type="InterPro" id="IPR008269">
    <property type="entry name" value="Lon_proteolytic"/>
</dbReference>
<dbReference type="SUPFAM" id="SSF50156">
    <property type="entry name" value="PDZ domain-like"/>
    <property type="match status" value="1"/>
</dbReference>
<dbReference type="Gene3D" id="3.30.230.10">
    <property type="match status" value="1"/>
</dbReference>
<dbReference type="GO" id="GO:0004176">
    <property type="term" value="F:ATP-dependent peptidase activity"/>
    <property type="evidence" value="ECO:0007669"/>
    <property type="project" value="InterPro"/>
</dbReference>
<reference evidence="2" key="1">
    <citation type="submission" date="2020-05" db="EMBL/GenBank/DDBJ databases">
        <authorList>
            <person name="Chiriac C."/>
            <person name="Salcher M."/>
            <person name="Ghai R."/>
            <person name="Kavagutti S V."/>
        </authorList>
    </citation>
    <scope>NUCLEOTIDE SEQUENCE</scope>
</reference>
<name>A0A6J6FGB4_9ZZZZ</name>
<dbReference type="InterPro" id="IPR001478">
    <property type="entry name" value="PDZ"/>
</dbReference>
<evidence type="ECO:0000259" key="1">
    <source>
        <dbReference type="PROSITE" id="PS50106"/>
    </source>
</evidence>
<dbReference type="InterPro" id="IPR027065">
    <property type="entry name" value="Lon_Prtase"/>
</dbReference>
<dbReference type="SMART" id="SM00228">
    <property type="entry name" value="PDZ"/>
    <property type="match status" value="1"/>
</dbReference>
<dbReference type="InterPro" id="IPR036034">
    <property type="entry name" value="PDZ_sf"/>
</dbReference>
<dbReference type="Pfam" id="PF05362">
    <property type="entry name" value="Lon_C"/>
    <property type="match status" value="1"/>
</dbReference>
<protein>
    <submittedName>
        <fullName evidence="2">Unannotated protein</fullName>
    </submittedName>
</protein>
<accession>A0A6J6FGB4</accession>
<organism evidence="2">
    <name type="scientific">freshwater metagenome</name>
    <dbReference type="NCBI Taxonomy" id="449393"/>
    <lineage>
        <taxon>unclassified sequences</taxon>
        <taxon>metagenomes</taxon>
        <taxon>ecological metagenomes</taxon>
    </lineage>
</organism>
<evidence type="ECO:0000313" key="2">
    <source>
        <dbReference type="EMBL" id="CAB4587931.1"/>
    </source>
</evidence>
<gene>
    <name evidence="2" type="ORF">UFOPK1791_00372</name>
</gene>
<dbReference type="InterPro" id="IPR020568">
    <property type="entry name" value="Ribosomal_Su5_D2-typ_SF"/>
</dbReference>
<dbReference type="EMBL" id="CAEZUF010000022">
    <property type="protein sequence ID" value="CAB4587931.1"/>
    <property type="molecule type" value="Genomic_DNA"/>
</dbReference>
<dbReference type="AlphaFoldDB" id="A0A6J6FGB4"/>
<dbReference type="PROSITE" id="PS50106">
    <property type="entry name" value="PDZ"/>
    <property type="match status" value="1"/>
</dbReference>